<feature type="coiled-coil region" evidence="1">
    <location>
        <begin position="3"/>
        <end position="30"/>
    </location>
</feature>
<dbReference type="AlphaFoldDB" id="I0ELP0"/>
<protein>
    <submittedName>
        <fullName evidence="2">Uncharacterized protein</fullName>
    </submittedName>
</protein>
<dbReference type="Proteomes" id="UP000005010">
    <property type="component" value="Chromosome"/>
</dbReference>
<dbReference type="STRING" id="182217.HCW_02890"/>
<dbReference type="PATRIC" id="fig|182217.3.peg.621"/>
<dbReference type="HOGENOM" id="CLU_1029627_0_0_7"/>
<evidence type="ECO:0000256" key="1">
    <source>
        <dbReference type="SAM" id="Coils"/>
    </source>
</evidence>
<reference evidence="3" key="1">
    <citation type="submission" date="2012-04" db="EMBL/GenBank/DDBJ databases">
        <title>Complete genome sequence of Helicobacter cetorum strain MIT 00-7128.</title>
        <authorList>
            <person name="Kersulyte D."/>
            <person name="Berg D.E."/>
        </authorList>
    </citation>
    <scope>NUCLEOTIDE SEQUENCE [LARGE SCALE GENOMIC DNA]</scope>
    <source>
        <strain evidence="3">MIT 00-7128</strain>
    </source>
</reference>
<organism evidence="2 3">
    <name type="scientific">Helicobacter cetorum (strain ATCC BAA-429 / MIT 00-7128)</name>
    <dbReference type="NCBI Taxonomy" id="182217"/>
    <lineage>
        <taxon>Bacteria</taxon>
        <taxon>Pseudomonadati</taxon>
        <taxon>Campylobacterota</taxon>
        <taxon>Epsilonproteobacteria</taxon>
        <taxon>Campylobacterales</taxon>
        <taxon>Helicobacteraceae</taxon>
        <taxon>Helicobacter</taxon>
    </lineage>
</organism>
<gene>
    <name evidence="2" type="ordered locus">HCW_02890</name>
</gene>
<dbReference type="RefSeq" id="WP_014660731.1">
    <property type="nucleotide sequence ID" value="NC_017737.1"/>
</dbReference>
<evidence type="ECO:0000313" key="3">
    <source>
        <dbReference type="Proteomes" id="UP000005010"/>
    </source>
</evidence>
<evidence type="ECO:0000313" key="2">
    <source>
        <dbReference type="EMBL" id="AFI03859.1"/>
    </source>
</evidence>
<dbReference type="KEGG" id="hce:HCW_02890"/>
<name>I0ELP0_HELC0</name>
<accession>I0ELP0</accession>
<proteinExistence type="predicted"/>
<keyword evidence="1" id="KW-0175">Coiled coil</keyword>
<dbReference type="EMBL" id="CP003479">
    <property type="protein sequence ID" value="AFI03859.1"/>
    <property type="molecule type" value="Genomic_DNA"/>
</dbReference>
<sequence length="299" mass="34940">MRLYNEIQELLRVNEENKQAQNNVLSLARNELVELVKSESNKAKDENKSALLATLNPMLKDEVKKLKLKDEVKKLVSSSLDSKRIESAILNTLLEKFNTIEIERELKKQLRDRMLNEIEELLNKESLQEMIALERDEMKAGLKQENLSALRGFVTSYLNNHTEEIIKSVLKNMDFGFLKSQSKLFYPMIKDNLKALFLEELESEFLQNYILEVSSKLFDKVKKLEELKKIELKASFYLQSVLETNKVKLLQDALNLVERELLREVELKNALAYEKKKAELIKEGKLESEILKNKRYKGE</sequence>
<keyword evidence="3" id="KW-1185">Reference proteome</keyword>